<dbReference type="RefSeq" id="WP_377700108.1">
    <property type="nucleotide sequence ID" value="NZ_JBHLWE010000061.1"/>
</dbReference>
<evidence type="ECO:0000313" key="2">
    <source>
        <dbReference type="EMBL" id="MFC0342495.1"/>
    </source>
</evidence>
<dbReference type="EMBL" id="JBHLWE010000061">
    <property type="protein sequence ID" value="MFC0342495.1"/>
    <property type="molecule type" value="Genomic_DNA"/>
</dbReference>
<protein>
    <submittedName>
        <fullName evidence="2">Class I SAM-dependent methyltransferase</fullName>
        <ecNumber evidence="2">2.1.1.-</ecNumber>
    </submittedName>
</protein>
<name>A0ABV6I8E3_9RHOB</name>
<reference evidence="2 3" key="1">
    <citation type="submission" date="2024-09" db="EMBL/GenBank/DDBJ databases">
        <authorList>
            <person name="Sun Q."/>
            <person name="Mori K."/>
        </authorList>
    </citation>
    <scope>NUCLEOTIDE SEQUENCE [LARGE SCALE GENOMIC DNA]</scope>
    <source>
        <strain evidence="2 3">KCTC 22789</strain>
    </source>
</reference>
<dbReference type="SUPFAM" id="SSF53335">
    <property type="entry name" value="S-adenosyl-L-methionine-dependent methyltransferases"/>
    <property type="match status" value="1"/>
</dbReference>
<feature type="coiled-coil region" evidence="1">
    <location>
        <begin position="268"/>
        <end position="469"/>
    </location>
</feature>
<proteinExistence type="predicted"/>
<accession>A0ABV6I8E3</accession>
<dbReference type="InterPro" id="IPR029063">
    <property type="entry name" value="SAM-dependent_MTases_sf"/>
</dbReference>
<keyword evidence="3" id="KW-1185">Reference proteome</keyword>
<keyword evidence="1" id="KW-0175">Coiled coil</keyword>
<dbReference type="EC" id="2.1.1.-" evidence="2"/>
<gene>
    <name evidence="2" type="ORF">ACFFII_17230</name>
</gene>
<keyword evidence="2" id="KW-0489">Methyltransferase</keyword>
<dbReference type="Proteomes" id="UP001589799">
    <property type="component" value="Unassembled WGS sequence"/>
</dbReference>
<feature type="coiled-coil region" evidence="1">
    <location>
        <begin position="495"/>
        <end position="560"/>
    </location>
</feature>
<comment type="caution">
    <text evidence="2">The sequence shown here is derived from an EMBL/GenBank/DDBJ whole genome shotgun (WGS) entry which is preliminary data.</text>
</comment>
<dbReference type="GO" id="GO:0032259">
    <property type="term" value="P:methylation"/>
    <property type="evidence" value="ECO:0007669"/>
    <property type="project" value="UniProtKB-KW"/>
</dbReference>
<organism evidence="2 3">
    <name type="scientific">Paracoccus niistensis</name>
    <dbReference type="NCBI Taxonomy" id="632935"/>
    <lineage>
        <taxon>Bacteria</taxon>
        <taxon>Pseudomonadati</taxon>
        <taxon>Pseudomonadota</taxon>
        <taxon>Alphaproteobacteria</taxon>
        <taxon>Rhodobacterales</taxon>
        <taxon>Paracoccaceae</taxon>
        <taxon>Paracoccus</taxon>
    </lineage>
</organism>
<dbReference type="GO" id="GO:0008168">
    <property type="term" value="F:methyltransferase activity"/>
    <property type="evidence" value="ECO:0007669"/>
    <property type="project" value="UniProtKB-KW"/>
</dbReference>
<keyword evidence="2" id="KW-0808">Transferase</keyword>
<evidence type="ECO:0000256" key="1">
    <source>
        <dbReference type="SAM" id="Coils"/>
    </source>
</evidence>
<sequence length="579" mass="64259">MMMIESSRSHDQLPQRADTFFASATNETVFWHPRFSSNTPMMQHVPFLFWLVGAVRPRNIAVFGSHDGVALFALCQAMDKLNIPGRCLGIGFWTNDEIDERGLVPAGLRDHASQLYDDLVHWCCDRSVHEALAEIAPGSLDILFIDASNLPSGEFPLAEDWLRPLHRDGIIVVYGKLASADSPGGALEALSAGRSIILFPDEPGLAVLPLTDEQPSRLRALLEISHQGVLPGEVRLFFRRLGQGHLAVAQKTELSGQNHKLTLSLSAMQHERDEIVNVEKELRDAYEARSRKLANLQAELFDGRNELTQLKLQLADAKATAEAVHAQISELQQELDGARQLATEISAELERERATRFNETAALTAQLEADRQQHEMSLADAKATAEVVQAQISDLQQELDGARQLATEVSAELERERATRFNETAALTAQLEADRQQHEMSLADAKATAEVVQAQISDLQQELGGARQLATEVSAELVRERATRFNETAALTAQLEVLRNAKEAEEAFAARLQDEIQKLKALLNAEEAEEAFAARLQDEIQRLKEENIALSQRVDDLMNSTSWRVTAPMRKVRSALSRN</sequence>
<dbReference type="Pfam" id="PF13578">
    <property type="entry name" value="Methyltransf_24"/>
    <property type="match status" value="1"/>
</dbReference>
<evidence type="ECO:0000313" key="3">
    <source>
        <dbReference type="Proteomes" id="UP001589799"/>
    </source>
</evidence>